<dbReference type="GO" id="GO:0043531">
    <property type="term" value="F:ADP binding"/>
    <property type="evidence" value="ECO:0007669"/>
    <property type="project" value="InterPro"/>
</dbReference>
<dbReference type="GO" id="GO:0005524">
    <property type="term" value="F:ATP binding"/>
    <property type="evidence" value="ECO:0007669"/>
    <property type="project" value="UniProtKB-KW"/>
</dbReference>
<evidence type="ECO:0000256" key="6">
    <source>
        <dbReference type="ARBA" id="ARBA00022840"/>
    </source>
</evidence>
<evidence type="ECO:0000259" key="7">
    <source>
        <dbReference type="Pfam" id="PF00931"/>
    </source>
</evidence>
<name>A0AAD8JMU8_TARER</name>
<dbReference type="PRINTS" id="PR00364">
    <property type="entry name" value="DISEASERSIST"/>
</dbReference>
<keyword evidence="2" id="KW-0433">Leucine-rich repeat</keyword>
<evidence type="ECO:0000313" key="12">
    <source>
        <dbReference type="Proteomes" id="UP001229421"/>
    </source>
</evidence>
<accession>A0AAD8JMU8</accession>
<dbReference type="Gene3D" id="1.10.8.430">
    <property type="entry name" value="Helical domain of apoptotic protease-activating factors"/>
    <property type="match status" value="1"/>
</dbReference>
<organism evidence="11 12">
    <name type="scientific">Tagetes erecta</name>
    <name type="common">African marigold</name>
    <dbReference type="NCBI Taxonomy" id="13708"/>
    <lineage>
        <taxon>Eukaryota</taxon>
        <taxon>Viridiplantae</taxon>
        <taxon>Streptophyta</taxon>
        <taxon>Embryophyta</taxon>
        <taxon>Tracheophyta</taxon>
        <taxon>Spermatophyta</taxon>
        <taxon>Magnoliopsida</taxon>
        <taxon>eudicotyledons</taxon>
        <taxon>Gunneridae</taxon>
        <taxon>Pentapetalae</taxon>
        <taxon>asterids</taxon>
        <taxon>campanulids</taxon>
        <taxon>Asterales</taxon>
        <taxon>Asteraceae</taxon>
        <taxon>Asteroideae</taxon>
        <taxon>Heliantheae alliance</taxon>
        <taxon>Tageteae</taxon>
        <taxon>Tagetes</taxon>
    </lineage>
</organism>
<dbReference type="InterPro" id="IPR041118">
    <property type="entry name" value="Rx_N"/>
</dbReference>
<reference evidence="11" key="1">
    <citation type="journal article" date="2023" name="bioRxiv">
        <title>Improved chromosome-level genome assembly for marigold (Tagetes erecta).</title>
        <authorList>
            <person name="Jiang F."/>
            <person name="Yuan L."/>
            <person name="Wang S."/>
            <person name="Wang H."/>
            <person name="Xu D."/>
            <person name="Wang A."/>
            <person name="Fan W."/>
        </authorList>
    </citation>
    <scope>NUCLEOTIDE SEQUENCE</scope>
    <source>
        <strain evidence="11">WSJ</strain>
        <tissue evidence="11">Leaf</tissue>
    </source>
</reference>
<evidence type="ECO:0000256" key="3">
    <source>
        <dbReference type="ARBA" id="ARBA00022737"/>
    </source>
</evidence>
<dbReference type="SUPFAM" id="SSF52058">
    <property type="entry name" value="L domain-like"/>
    <property type="match status" value="2"/>
</dbReference>
<dbReference type="Pfam" id="PF25019">
    <property type="entry name" value="LRR_R13L1-DRL21"/>
    <property type="match status" value="1"/>
</dbReference>
<evidence type="ECO:0000256" key="2">
    <source>
        <dbReference type="ARBA" id="ARBA00022614"/>
    </source>
</evidence>
<gene>
    <name evidence="11" type="ORF">QVD17_39025</name>
</gene>
<comment type="caution">
    <text evidence="11">The sequence shown here is derived from an EMBL/GenBank/DDBJ whole genome shotgun (WGS) entry which is preliminary data.</text>
</comment>
<feature type="domain" description="NB-ARC" evidence="7">
    <location>
        <begin position="179"/>
        <end position="353"/>
    </location>
</feature>
<protein>
    <submittedName>
        <fullName evidence="11">Uncharacterized protein</fullName>
    </submittedName>
</protein>
<dbReference type="AlphaFoldDB" id="A0AAD8JMU8"/>
<dbReference type="Pfam" id="PF00931">
    <property type="entry name" value="NB-ARC"/>
    <property type="match status" value="1"/>
</dbReference>
<evidence type="ECO:0000259" key="8">
    <source>
        <dbReference type="Pfam" id="PF18052"/>
    </source>
</evidence>
<dbReference type="EMBL" id="JAUHHV010000011">
    <property type="protein sequence ID" value="KAK1407409.1"/>
    <property type="molecule type" value="Genomic_DNA"/>
</dbReference>
<keyword evidence="4" id="KW-0547">Nucleotide-binding</keyword>
<dbReference type="FunFam" id="3.40.50.300:FF:001091">
    <property type="entry name" value="Probable disease resistance protein At1g61300"/>
    <property type="match status" value="1"/>
</dbReference>
<dbReference type="InterPro" id="IPR058922">
    <property type="entry name" value="WHD_DRP"/>
</dbReference>
<dbReference type="InterPro" id="IPR036388">
    <property type="entry name" value="WH-like_DNA-bd_sf"/>
</dbReference>
<keyword evidence="5" id="KW-0611">Plant defense</keyword>
<dbReference type="PANTHER" id="PTHR36766">
    <property type="entry name" value="PLANT BROAD-SPECTRUM MILDEW RESISTANCE PROTEIN RPW8"/>
    <property type="match status" value="1"/>
</dbReference>
<dbReference type="Pfam" id="PF18052">
    <property type="entry name" value="Rx_N"/>
    <property type="match status" value="1"/>
</dbReference>
<evidence type="ECO:0000256" key="4">
    <source>
        <dbReference type="ARBA" id="ARBA00022741"/>
    </source>
</evidence>
<evidence type="ECO:0000259" key="10">
    <source>
        <dbReference type="Pfam" id="PF25019"/>
    </source>
</evidence>
<dbReference type="InterPro" id="IPR002182">
    <property type="entry name" value="NB-ARC"/>
</dbReference>
<keyword evidence="3" id="KW-0677">Repeat</keyword>
<dbReference type="FunFam" id="1.10.10.10:FF:000322">
    <property type="entry name" value="Probable disease resistance protein At1g63360"/>
    <property type="match status" value="1"/>
</dbReference>
<dbReference type="SUPFAM" id="SSF52540">
    <property type="entry name" value="P-loop containing nucleoside triphosphate hydrolases"/>
    <property type="match status" value="1"/>
</dbReference>
<dbReference type="Proteomes" id="UP001229421">
    <property type="component" value="Unassembled WGS sequence"/>
</dbReference>
<feature type="domain" description="R13L1/DRL21-like LRR repeat region" evidence="10">
    <location>
        <begin position="701"/>
        <end position="828"/>
    </location>
</feature>
<feature type="domain" description="Disease resistance protein winged helix" evidence="9">
    <location>
        <begin position="439"/>
        <end position="507"/>
    </location>
</feature>
<dbReference type="GO" id="GO:0051607">
    <property type="term" value="P:defense response to virus"/>
    <property type="evidence" value="ECO:0007669"/>
    <property type="project" value="UniProtKB-ARBA"/>
</dbReference>
<keyword evidence="6" id="KW-0067">ATP-binding</keyword>
<dbReference type="Gene3D" id="3.80.10.10">
    <property type="entry name" value="Ribonuclease Inhibitor"/>
    <property type="match status" value="3"/>
</dbReference>
<evidence type="ECO:0000313" key="11">
    <source>
        <dbReference type="EMBL" id="KAK1407409.1"/>
    </source>
</evidence>
<dbReference type="InterPro" id="IPR056789">
    <property type="entry name" value="LRR_R13L1-DRL21"/>
</dbReference>
<feature type="domain" description="Disease resistance N-terminal" evidence="8">
    <location>
        <begin position="8"/>
        <end position="97"/>
    </location>
</feature>
<dbReference type="InterPro" id="IPR027417">
    <property type="entry name" value="P-loop_NTPase"/>
</dbReference>
<evidence type="ECO:0000256" key="1">
    <source>
        <dbReference type="ARBA" id="ARBA00008894"/>
    </source>
</evidence>
<sequence>MPVAELFIGAFITVLFEKLASGDLIRLAQSAGIYSELHKWKNTLIQIQAVLVDAGHKHIQQKSVQIWLNNLQHLAYEIDDVLDDLATEAAIRRLKLQESSPTTSNNTRKVLNFIPNKLHDLKYGRKMSSKLDEITIKLHDLIEQKNGLGLNVNVERLNTANRRLEETSLVDESKIVGREDDKEALLRKLLDGESSSSQTQNFKVVSIVGLGGIGKTTLAQLLYNDKRVKVHFELMAWVCVSDDEFDVFNISKSIFQAICGGNQDFANLNLLQEALSKELSNKKFLLVLDDVWNEKYNEWELLQRPFYVGSPGSKVLVTTRKTIVASVMDSVQTYPLQILSHEKALSLFSQHALCEQNFDVERILKLHGEDIVKKCGRLPLALRALGRVFRTKSTYEECEKLLNSEIWDLNHEGEIPTALRLSYHDLPPHLKQIFTYCCLFPKDYMFDKDELVMLWMAEGILYQPNKDESLEDLGGEYFKELVWRSFFQRSTEFKSKYMMHDLIHDLAKNVGGEFFLMSDEKMNVNNMHEVLEKVHHLSFICEKDLTNKRSEAMQRARCLRTFLAMQVTYSYHRFNISNTVLTELTQQLQFLRVFSLANSTVKEVPQSIGSFKHLRYLNFSNTNIRRLPDQVGNLHNLQSLLLSSCDYLSRLPNSITKLINLRHLDNSNTPNLDKMPLGLGELTTLQTLSKVIIGGVGGCRISDLKGLLHLRGQLSIEELHKVKDAVQAKEANLHQKKGICYLKMKWSAVFDDSRNETIEHEVLEGLRPFEKLSRLKIKWYNGTKFPSWVGDPTFNCLTKLRLDGCGSCTCLPTLGQLPALRKLTIKDMDGLKRVGSEFLRASNSCHDVAFPSLKVLRFSNMKEWEEWSTSGCDKVKAFPCVGEISIIRCPKLKDVNIVIHMISLTNVYIEECTSLESYNCSRGIERLTIKCCPCIKSLTFQTMDDLSFKLKNLWIEDCDNMEVIWPLNNLLSSLEDLYISSIPNLRLFPEGCLVNLTQLTIENCDKIESIPNNGYGLCLRELRISDCKNLKSFPHEHLQSLTSLTTMRIFSCPSMDDSFPCGLWPPNLNLLKIGGLKKPISEWGMQYFPTSLVTLGLHGSKNSGVVSFAAKGEEDIMSSASSSSSLLLPSSLTCLYLLDFKELESVSEGLQHLTCLKQLTIYYCPNLRDLPETLLPSLESLIVYACDHPELQKKCSRDGMYWPIISQIRVHYVVRYSNTQTSS</sequence>
<keyword evidence="12" id="KW-1185">Reference proteome</keyword>
<dbReference type="InterPro" id="IPR032675">
    <property type="entry name" value="LRR_dom_sf"/>
</dbReference>
<evidence type="ECO:0000256" key="5">
    <source>
        <dbReference type="ARBA" id="ARBA00022821"/>
    </source>
</evidence>
<dbReference type="PANTHER" id="PTHR36766:SF61">
    <property type="entry name" value="NB-ARC DOMAIN DISEASE RESISTANCE PROTEIN"/>
    <property type="match status" value="1"/>
</dbReference>
<comment type="similarity">
    <text evidence="1">Belongs to the disease resistance NB-LRR family.</text>
</comment>
<proteinExistence type="inferred from homology"/>
<dbReference type="Gene3D" id="3.40.50.300">
    <property type="entry name" value="P-loop containing nucleotide triphosphate hydrolases"/>
    <property type="match status" value="1"/>
</dbReference>
<evidence type="ECO:0000259" key="9">
    <source>
        <dbReference type="Pfam" id="PF23559"/>
    </source>
</evidence>
<dbReference type="Gene3D" id="1.20.5.4130">
    <property type="match status" value="1"/>
</dbReference>
<dbReference type="InterPro" id="IPR042197">
    <property type="entry name" value="Apaf_helical"/>
</dbReference>
<dbReference type="Gene3D" id="1.10.10.10">
    <property type="entry name" value="Winged helix-like DNA-binding domain superfamily/Winged helix DNA-binding domain"/>
    <property type="match status" value="1"/>
</dbReference>
<dbReference type="Pfam" id="PF23559">
    <property type="entry name" value="WHD_DRP"/>
    <property type="match status" value="1"/>
</dbReference>